<feature type="region of interest" description="Disordered" evidence="1">
    <location>
        <begin position="62"/>
        <end position="169"/>
    </location>
</feature>
<feature type="signal peptide" evidence="2">
    <location>
        <begin position="1"/>
        <end position="22"/>
    </location>
</feature>
<protein>
    <recommendedName>
        <fullName evidence="5">RxLR effector protein</fullName>
    </recommendedName>
</protein>
<organism evidence="3 4">
    <name type="scientific">Phytophthora ramorum</name>
    <name type="common">Sudden oak death agent</name>
    <dbReference type="NCBI Taxonomy" id="164328"/>
    <lineage>
        <taxon>Eukaryota</taxon>
        <taxon>Sar</taxon>
        <taxon>Stramenopiles</taxon>
        <taxon>Oomycota</taxon>
        <taxon>Peronosporomycetes</taxon>
        <taxon>Peronosporales</taxon>
        <taxon>Peronosporaceae</taxon>
        <taxon>Phytophthora</taxon>
    </lineage>
</organism>
<proteinExistence type="predicted"/>
<dbReference type="EMBL" id="DS566715">
    <property type="status" value="NOT_ANNOTATED_CDS"/>
    <property type="molecule type" value="Genomic_DNA"/>
</dbReference>
<evidence type="ECO:0000256" key="1">
    <source>
        <dbReference type="SAM" id="MobiDB-lite"/>
    </source>
</evidence>
<reference evidence="3" key="2">
    <citation type="submission" date="2015-06" db="UniProtKB">
        <authorList>
            <consortium name="EnsemblProtists"/>
        </authorList>
    </citation>
    <scope>IDENTIFICATION</scope>
    <source>
        <strain evidence="3">Pr102</strain>
    </source>
</reference>
<dbReference type="EnsemblProtists" id="Phyra86454">
    <property type="protein sequence ID" value="Phyra86454"/>
    <property type="gene ID" value="Phyra86454"/>
</dbReference>
<dbReference type="InParanoid" id="H3H6X2"/>
<evidence type="ECO:0008006" key="5">
    <source>
        <dbReference type="Google" id="ProtNLM"/>
    </source>
</evidence>
<reference evidence="4" key="1">
    <citation type="journal article" date="2006" name="Science">
        <title>Phytophthora genome sequences uncover evolutionary origins and mechanisms of pathogenesis.</title>
        <authorList>
            <person name="Tyler B.M."/>
            <person name="Tripathy S."/>
            <person name="Zhang X."/>
            <person name="Dehal P."/>
            <person name="Jiang R.H."/>
            <person name="Aerts A."/>
            <person name="Arredondo F.D."/>
            <person name="Baxter L."/>
            <person name="Bensasson D."/>
            <person name="Beynon J.L."/>
            <person name="Chapman J."/>
            <person name="Damasceno C.M."/>
            <person name="Dorrance A.E."/>
            <person name="Dou D."/>
            <person name="Dickerman A.W."/>
            <person name="Dubchak I.L."/>
            <person name="Garbelotto M."/>
            <person name="Gijzen M."/>
            <person name="Gordon S.G."/>
            <person name="Govers F."/>
            <person name="Grunwald N.J."/>
            <person name="Huang W."/>
            <person name="Ivors K.L."/>
            <person name="Jones R.W."/>
            <person name="Kamoun S."/>
            <person name="Krampis K."/>
            <person name="Lamour K.H."/>
            <person name="Lee M.K."/>
            <person name="McDonald W.H."/>
            <person name="Medina M."/>
            <person name="Meijer H.J."/>
            <person name="Nordberg E.K."/>
            <person name="Maclean D.J."/>
            <person name="Ospina-Giraldo M.D."/>
            <person name="Morris P.F."/>
            <person name="Phuntumart V."/>
            <person name="Putnam N.H."/>
            <person name="Rash S."/>
            <person name="Rose J.K."/>
            <person name="Sakihama Y."/>
            <person name="Salamov A.A."/>
            <person name="Savidor A."/>
            <person name="Scheuring C.F."/>
            <person name="Smith B.M."/>
            <person name="Sobral B.W."/>
            <person name="Terry A."/>
            <person name="Torto-Alalibo T.A."/>
            <person name="Win J."/>
            <person name="Xu Z."/>
            <person name="Zhang H."/>
            <person name="Grigoriev I.V."/>
            <person name="Rokhsar D.S."/>
            <person name="Boore J.L."/>
        </authorList>
    </citation>
    <scope>NUCLEOTIDE SEQUENCE [LARGE SCALE GENOMIC DNA]</scope>
    <source>
        <strain evidence="4">Pr102</strain>
    </source>
</reference>
<feature type="compositionally biased region" description="Low complexity" evidence="1">
    <location>
        <begin position="150"/>
        <end position="161"/>
    </location>
</feature>
<dbReference type="HOGENOM" id="CLU_1581662_0_0_1"/>
<accession>H3H6X2</accession>
<name>H3H6X2_PHYRM</name>
<dbReference type="AlphaFoldDB" id="H3H6X2"/>
<feature type="compositionally biased region" description="Low complexity" evidence="1">
    <location>
        <begin position="79"/>
        <end position="99"/>
    </location>
</feature>
<dbReference type="Proteomes" id="UP000005238">
    <property type="component" value="Unassembled WGS sequence"/>
</dbReference>
<feature type="compositionally biased region" description="Low complexity" evidence="1">
    <location>
        <begin position="112"/>
        <end position="138"/>
    </location>
</feature>
<keyword evidence="2" id="KW-0732">Signal</keyword>
<dbReference type="STRING" id="164328.H3H6X2"/>
<feature type="region of interest" description="Disordered" evidence="1">
    <location>
        <begin position="34"/>
        <end position="53"/>
    </location>
</feature>
<evidence type="ECO:0000256" key="2">
    <source>
        <dbReference type="SAM" id="SignalP"/>
    </source>
</evidence>
<evidence type="ECO:0000313" key="3">
    <source>
        <dbReference type="EnsemblProtists" id="Phyra86454"/>
    </source>
</evidence>
<feature type="chain" id="PRO_5003588283" description="RxLR effector protein" evidence="2">
    <location>
        <begin position="23"/>
        <end position="169"/>
    </location>
</feature>
<sequence length="169" mass="15790">MLSLKSFSLLVVAAVAMNGAVAIEQGYGGGVTLPSSTTATPADESPVQSTDLTATAANAYTGSSSVAGSSAIDEGSDASTPGKTGTTLSTTGSDVGGSSAIDQGSNSVPETASGSGAVGLGSASTSASASAPCDSSFSLANGSETGSDVAGSSALTSASGSEPVDIRPP</sequence>
<keyword evidence="4" id="KW-1185">Reference proteome</keyword>
<feature type="compositionally biased region" description="Polar residues" evidence="1">
    <location>
        <begin position="100"/>
        <end position="110"/>
    </location>
</feature>
<evidence type="ECO:0000313" key="4">
    <source>
        <dbReference type="Proteomes" id="UP000005238"/>
    </source>
</evidence>